<evidence type="ECO:0000313" key="4">
    <source>
        <dbReference type="RefSeq" id="XP_005109880.1"/>
    </source>
</evidence>
<dbReference type="GeneID" id="101861162"/>
<feature type="compositionally biased region" description="Low complexity" evidence="1">
    <location>
        <begin position="90"/>
        <end position="106"/>
    </location>
</feature>
<feature type="compositionally biased region" description="Low complexity" evidence="1">
    <location>
        <begin position="57"/>
        <end position="79"/>
    </location>
</feature>
<dbReference type="Proteomes" id="UP000694888">
    <property type="component" value="Unplaced"/>
</dbReference>
<dbReference type="RefSeq" id="XP_005109879.1">
    <property type="nucleotide sequence ID" value="XM_005109822.3"/>
</dbReference>
<dbReference type="RefSeq" id="XP_005109880.1">
    <property type="nucleotide sequence ID" value="XM_005109823.3"/>
</dbReference>
<evidence type="ECO:0000313" key="2">
    <source>
        <dbReference type="Proteomes" id="UP000694888"/>
    </source>
</evidence>
<name>A0ABM0K6H1_APLCA</name>
<proteinExistence type="predicted"/>
<gene>
    <name evidence="3 4" type="primary">LOC101861162</name>
</gene>
<feature type="compositionally biased region" description="Polar residues" evidence="1">
    <location>
        <begin position="36"/>
        <end position="56"/>
    </location>
</feature>
<accession>A0ABM0K6H1</accession>
<sequence length="302" mass="32548">MAIPRERTAAYRSGTSHAHIWSCSRKSSFGDEKRTSSCCARSTSGTRQQVSDSTVILSSTLPSPRPTSSSTDNTTLSSSYKMSPKANPRSARLATPSTTPSSPRPTGLKKESIQRLTNGGIPLTARRRRLSLDAAVAATEDTKRHFAESQEPRSILKTGTRRSSVTYIDSSSFSSTCDTPSTSGSFTTASTTIPIQTDLLSLSSSPSLSSLTLSSCSSRQLAAPTTTTTVVKKEGIEVAPLSCSPTSENSSEDGLRRFRYKLPVEPITSYDVGPKRVTFDDDVLVIPKSCHRERRLSLPSKK</sequence>
<evidence type="ECO:0000256" key="1">
    <source>
        <dbReference type="SAM" id="MobiDB-lite"/>
    </source>
</evidence>
<evidence type="ECO:0000313" key="3">
    <source>
        <dbReference type="RefSeq" id="XP_005109879.1"/>
    </source>
</evidence>
<keyword evidence="2" id="KW-1185">Reference proteome</keyword>
<protein>
    <submittedName>
        <fullName evidence="3 4">Flocculation protein FLO11</fullName>
    </submittedName>
</protein>
<reference evidence="3 4" key="1">
    <citation type="submission" date="2025-05" db="UniProtKB">
        <authorList>
            <consortium name="RefSeq"/>
        </authorList>
    </citation>
    <scope>IDENTIFICATION</scope>
</reference>
<feature type="region of interest" description="Disordered" evidence="1">
    <location>
        <begin position="1"/>
        <end position="121"/>
    </location>
</feature>
<organism evidence="2 3">
    <name type="scientific">Aplysia californica</name>
    <name type="common">California sea hare</name>
    <dbReference type="NCBI Taxonomy" id="6500"/>
    <lineage>
        <taxon>Eukaryota</taxon>
        <taxon>Metazoa</taxon>
        <taxon>Spiralia</taxon>
        <taxon>Lophotrochozoa</taxon>
        <taxon>Mollusca</taxon>
        <taxon>Gastropoda</taxon>
        <taxon>Heterobranchia</taxon>
        <taxon>Euthyneura</taxon>
        <taxon>Tectipleura</taxon>
        <taxon>Aplysiida</taxon>
        <taxon>Aplysioidea</taxon>
        <taxon>Aplysiidae</taxon>
        <taxon>Aplysia</taxon>
    </lineage>
</organism>